<proteinExistence type="predicted"/>
<name>A0A0H2SDF3_9AGAM</name>
<evidence type="ECO:0008006" key="4">
    <source>
        <dbReference type="Google" id="ProtNLM"/>
    </source>
</evidence>
<dbReference type="InParanoid" id="A0A0H2SDF3"/>
<evidence type="ECO:0000313" key="2">
    <source>
        <dbReference type="EMBL" id="KLO14976.1"/>
    </source>
</evidence>
<keyword evidence="3" id="KW-1185">Reference proteome</keyword>
<evidence type="ECO:0000313" key="3">
    <source>
        <dbReference type="Proteomes" id="UP000053477"/>
    </source>
</evidence>
<accession>A0A0H2SDF3</accession>
<gene>
    <name evidence="2" type="ORF">SCHPADRAFT_996212</name>
</gene>
<evidence type="ECO:0000256" key="1">
    <source>
        <dbReference type="SAM" id="MobiDB-lite"/>
    </source>
</evidence>
<organism evidence="2 3">
    <name type="scientific">Schizopora paradoxa</name>
    <dbReference type="NCBI Taxonomy" id="27342"/>
    <lineage>
        <taxon>Eukaryota</taxon>
        <taxon>Fungi</taxon>
        <taxon>Dikarya</taxon>
        <taxon>Basidiomycota</taxon>
        <taxon>Agaricomycotina</taxon>
        <taxon>Agaricomycetes</taxon>
        <taxon>Hymenochaetales</taxon>
        <taxon>Schizoporaceae</taxon>
        <taxon>Schizopora</taxon>
    </lineage>
</organism>
<reference evidence="2 3" key="1">
    <citation type="submission" date="2015-04" db="EMBL/GenBank/DDBJ databases">
        <title>Complete genome sequence of Schizopora paradoxa KUC8140, a cosmopolitan wood degrader in East Asia.</title>
        <authorList>
            <consortium name="DOE Joint Genome Institute"/>
            <person name="Min B."/>
            <person name="Park H."/>
            <person name="Jang Y."/>
            <person name="Kim J.-J."/>
            <person name="Kim K.H."/>
            <person name="Pangilinan J."/>
            <person name="Lipzen A."/>
            <person name="Riley R."/>
            <person name="Grigoriev I.V."/>
            <person name="Spatafora J.W."/>
            <person name="Choi I.-G."/>
        </authorList>
    </citation>
    <scope>NUCLEOTIDE SEQUENCE [LARGE SCALE GENOMIC DNA]</scope>
    <source>
        <strain evidence="2 3">KUC8140</strain>
    </source>
</reference>
<feature type="region of interest" description="Disordered" evidence="1">
    <location>
        <begin position="1"/>
        <end position="23"/>
    </location>
</feature>
<sequence>MDSEPETTDYAFEVPSRPGHGSPGDNIKFDPLLILEHCVGSLRKAYIKKKIYSKETVMNIMCSIAESNPEYSFLHAKSESSSADEAWNPQRISVTLVIMEKTKFLLDNLSSSLSENIARTKHRAKRITPDFLGRGLASLPDDILAIIIKLAAEPLERPSMRAQELAGVSRRFRAVALRLPRIWCAVSSGTHNFENAALCLERSKNMGLHVSSREAYEHLHTRNPLEALIPFASRWLSFSYSRYRSSMHPLANTKNRTPLQLPLLEHLGVTADNEHIYKEYFMPNLRSATFRNMIPEPFSENLTHLAMAFDLPDHSDFWDIDGFRRFLHSTPLLEELRLRFEPQFQTFICDLPEPEVLLPCLKTLSVITVCDDEEDSEGEWETATDFLTSIRAPKLTHLLLGIKVFIKRSSEWVSEFVNNLLPLPSNSPVLGFLDIAVMGVDRPCGDEDTIHIRYDGVPRLTHLKLETNLKVVLVHPEDRFFPLRRAEFIRCTNIKNDFVATLVRGLRLDPVGWKSLEGVTFRGCPYVDVNGNSKIEPEGKFVYEQYRHPHTADAEVKFDWNDDEDDFYPSSRTIASLLKRLCPPPIVWD</sequence>
<dbReference type="EMBL" id="KQ085936">
    <property type="protein sequence ID" value="KLO14976.1"/>
    <property type="molecule type" value="Genomic_DNA"/>
</dbReference>
<dbReference type="Proteomes" id="UP000053477">
    <property type="component" value="Unassembled WGS sequence"/>
</dbReference>
<protein>
    <recommendedName>
        <fullName evidence="4">F-box domain-containing protein</fullName>
    </recommendedName>
</protein>
<dbReference type="AlphaFoldDB" id="A0A0H2SDF3"/>